<dbReference type="Proteomes" id="UP000184231">
    <property type="component" value="Unassembled WGS sequence"/>
</dbReference>
<proteinExistence type="predicted"/>
<name>A0A1M6L9E7_9FLAO</name>
<dbReference type="STRING" id="558155.SAMN04487911_13029"/>
<dbReference type="EMBL" id="FQYX01000030">
    <property type="protein sequence ID" value="SHJ67848.1"/>
    <property type="molecule type" value="Genomic_DNA"/>
</dbReference>
<keyword evidence="2" id="KW-1185">Reference proteome</keyword>
<evidence type="ECO:0000313" key="1">
    <source>
        <dbReference type="EMBL" id="SHJ67848.1"/>
    </source>
</evidence>
<evidence type="ECO:0008006" key="3">
    <source>
        <dbReference type="Google" id="ProtNLM"/>
    </source>
</evidence>
<dbReference type="AlphaFoldDB" id="A0A1M6L9E7"/>
<evidence type="ECO:0000313" key="2">
    <source>
        <dbReference type="Proteomes" id="UP000184231"/>
    </source>
</evidence>
<accession>A0A1M6L9E7</accession>
<protein>
    <recommendedName>
        <fullName evidence="3">HEPN domain-containing protein</fullName>
    </recommendedName>
</protein>
<organism evidence="1 2">
    <name type="scientific">Arenibacter nanhaiticus</name>
    <dbReference type="NCBI Taxonomy" id="558155"/>
    <lineage>
        <taxon>Bacteria</taxon>
        <taxon>Pseudomonadati</taxon>
        <taxon>Bacteroidota</taxon>
        <taxon>Flavobacteriia</taxon>
        <taxon>Flavobacteriales</taxon>
        <taxon>Flavobacteriaceae</taxon>
        <taxon>Arenibacter</taxon>
    </lineage>
</organism>
<gene>
    <name evidence="1" type="ORF">SAMN04487911_13029</name>
</gene>
<sequence length="152" mass="18240">MVLFLNMAQKKYNAFDHASHNLKAHNYIKESGDFPDWEITTAFYCSLKFFEGSLFPDTYFHPGKEDEGKKRDFRSYNEYKQVFSRFCQGTPHDIMKKFVKHNTTIEIWNSYNDLYDLCHNSRYKNYQIDPRDLIIARESLESIRTYCTDNLK</sequence>
<reference evidence="1 2" key="1">
    <citation type="submission" date="2016-11" db="EMBL/GenBank/DDBJ databases">
        <authorList>
            <person name="Jaros S."/>
            <person name="Januszkiewicz K."/>
            <person name="Wedrychowicz H."/>
        </authorList>
    </citation>
    <scope>NUCLEOTIDE SEQUENCE [LARGE SCALE GENOMIC DNA]</scope>
    <source>
        <strain evidence="1 2">CGMCC 1.8863</strain>
    </source>
</reference>